<evidence type="ECO:0000313" key="2">
    <source>
        <dbReference type="Proteomes" id="UP000737402"/>
    </source>
</evidence>
<sequence>MNVHADIASACFIFTEYNIEKTDRFPLYFPNIYVARFIISINLGKYLRIE</sequence>
<dbReference type="Proteomes" id="UP000737402">
    <property type="component" value="Unassembled WGS sequence"/>
</dbReference>
<gene>
    <name evidence="1" type="ORF">JOC95_003433</name>
</gene>
<dbReference type="EMBL" id="JAFBED010000008">
    <property type="protein sequence ID" value="MBM7621544.1"/>
    <property type="molecule type" value="Genomic_DNA"/>
</dbReference>
<protein>
    <submittedName>
        <fullName evidence="1">Uncharacterized protein</fullName>
    </submittedName>
</protein>
<evidence type="ECO:0000313" key="1">
    <source>
        <dbReference type="EMBL" id="MBM7621544.1"/>
    </source>
</evidence>
<proteinExistence type="predicted"/>
<name>A0ABS2P3U7_9BACI</name>
<organism evidence="1 2">
    <name type="scientific">Sutcliffiella tianshenii</name>
    <dbReference type="NCBI Taxonomy" id="1463404"/>
    <lineage>
        <taxon>Bacteria</taxon>
        <taxon>Bacillati</taxon>
        <taxon>Bacillota</taxon>
        <taxon>Bacilli</taxon>
        <taxon>Bacillales</taxon>
        <taxon>Bacillaceae</taxon>
        <taxon>Sutcliffiella</taxon>
    </lineage>
</organism>
<comment type="caution">
    <text evidence="1">The sequence shown here is derived from an EMBL/GenBank/DDBJ whole genome shotgun (WGS) entry which is preliminary data.</text>
</comment>
<keyword evidence="2" id="KW-1185">Reference proteome</keyword>
<accession>A0ABS2P3U7</accession>
<reference evidence="1 2" key="1">
    <citation type="submission" date="2021-01" db="EMBL/GenBank/DDBJ databases">
        <title>Genomic Encyclopedia of Type Strains, Phase IV (KMG-IV): sequencing the most valuable type-strain genomes for metagenomic binning, comparative biology and taxonomic classification.</title>
        <authorList>
            <person name="Goeker M."/>
        </authorList>
    </citation>
    <scope>NUCLEOTIDE SEQUENCE [LARGE SCALE GENOMIC DNA]</scope>
    <source>
        <strain evidence="1 2">DSM 25879</strain>
    </source>
</reference>